<comment type="similarity">
    <text evidence="3">Belongs to the flavoredoxin family.</text>
</comment>
<keyword evidence="6" id="KW-1185">Reference proteome</keyword>
<evidence type="ECO:0000313" key="6">
    <source>
        <dbReference type="Proteomes" id="UP000266183"/>
    </source>
</evidence>
<dbReference type="GO" id="GO:0010181">
    <property type="term" value="F:FMN binding"/>
    <property type="evidence" value="ECO:0007669"/>
    <property type="project" value="InterPro"/>
</dbReference>
<dbReference type="AlphaFoldDB" id="A0A385SLQ7"/>
<dbReference type="PANTHER" id="PTHR43567:SF1">
    <property type="entry name" value="FLAVOREDOXIN"/>
    <property type="match status" value="1"/>
</dbReference>
<dbReference type="Gene3D" id="2.30.110.10">
    <property type="entry name" value="Electron Transport, Fmn-binding Protein, Chain A"/>
    <property type="match status" value="1"/>
</dbReference>
<dbReference type="PANTHER" id="PTHR43567">
    <property type="entry name" value="FLAVOREDOXIN-RELATED-RELATED"/>
    <property type="match status" value="1"/>
</dbReference>
<dbReference type="OrthoDB" id="9792436at2"/>
<feature type="domain" description="Flavin reductase like" evidence="4">
    <location>
        <begin position="19"/>
        <end position="169"/>
    </location>
</feature>
<dbReference type="EMBL" id="CP032382">
    <property type="protein sequence ID" value="AYB29948.1"/>
    <property type="molecule type" value="Genomic_DNA"/>
</dbReference>
<accession>A0A385SLQ7</accession>
<dbReference type="InterPro" id="IPR002563">
    <property type="entry name" value="Flavin_Rdtase-like_dom"/>
</dbReference>
<keyword evidence="2" id="KW-0285">Flavoprotein</keyword>
<comment type="cofactor">
    <cofactor evidence="1">
        <name>FMN</name>
        <dbReference type="ChEBI" id="CHEBI:58210"/>
    </cofactor>
</comment>
<evidence type="ECO:0000256" key="2">
    <source>
        <dbReference type="ARBA" id="ARBA00022630"/>
    </source>
</evidence>
<dbReference type="InterPro" id="IPR012349">
    <property type="entry name" value="Split_barrel_FMN-bd"/>
</dbReference>
<evidence type="ECO:0000256" key="1">
    <source>
        <dbReference type="ARBA" id="ARBA00001917"/>
    </source>
</evidence>
<dbReference type="Pfam" id="PF01613">
    <property type="entry name" value="Flavin_Reduct"/>
    <property type="match status" value="1"/>
</dbReference>
<organism evidence="5 6">
    <name type="scientific">Chryseolinea soli</name>
    <dbReference type="NCBI Taxonomy" id="2321403"/>
    <lineage>
        <taxon>Bacteria</taxon>
        <taxon>Pseudomonadati</taxon>
        <taxon>Bacteroidota</taxon>
        <taxon>Cytophagia</taxon>
        <taxon>Cytophagales</taxon>
        <taxon>Fulvivirgaceae</taxon>
        <taxon>Chryseolinea</taxon>
    </lineage>
</organism>
<evidence type="ECO:0000256" key="3">
    <source>
        <dbReference type="ARBA" id="ARBA00038054"/>
    </source>
</evidence>
<gene>
    <name evidence="5" type="ORF">D4L85_04855</name>
</gene>
<dbReference type="GO" id="GO:0016646">
    <property type="term" value="F:oxidoreductase activity, acting on the CH-NH group of donors, NAD or NADP as acceptor"/>
    <property type="evidence" value="ECO:0007669"/>
    <property type="project" value="UniProtKB-ARBA"/>
</dbReference>
<dbReference type="SMART" id="SM00903">
    <property type="entry name" value="Flavin_Reduct"/>
    <property type="match status" value="1"/>
</dbReference>
<protein>
    <submittedName>
        <fullName evidence="5">Flavin reductase family protein</fullName>
    </submittedName>
</protein>
<dbReference type="Proteomes" id="UP000266183">
    <property type="component" value="Chromosome"/>
</dbReference>
<evidence type="ECO:0000313" key="5">
    <source>
        <dbReference type="EMBL" id="AYB29948.1"/>
    </source>
</evidence>
<proteinExistence type="inferred from homology"/>
<dbReference type="InterPro" id="IPR052174">
    <property type="entry name" value="Flavoredoxin"/>
</dbReference>
<sequence length="186" mass="21237">MKKPYSKTDLPVWQIRKYLEPGPIVLVSSSWKGKTNIMTMGWHTVMEFSPSLIGCFITSGNHSYKMIEKSGECVINIPTVDMIDTIIGIGNTTGQQIDKFKKFKLTPEESQTVHAPGIKECYANFECRVVDKHLLPKYNFFILEVLKAQAPLRPRYPKTVHYRGEGVFMVSGRHIAFPEKFLPQNL</sequence>
<evidence type="ECO:0000259" key="4">
    <source>
        <dbReference type="SMART" id="SM00903"/>
    </source>
</evidence>
<reference evidence="6" key="1">
    <citation type="submission" date="2018-09" db="EMBL/GenBank/DDBJ databases">
        <title>Chryseolinea sp. KIS68-18 isolated from soil.</title>
        <authorList>
            <person name="Weon H.-Y."/>
            <person name="Kwon S.-W."/>
            <person name="Lee S.A."/>
        </authorList>
    </citation>
    <scope>NUCLEOTIDE SEQUENCE [LARGE SCALE GENOMIC DNA]</scope>
    <source>
        <strain evidence="6">KIS68-18</strain>
    </source>
</reference>
<dbReference type="SUPFAM" id="SSF50475">
    <property type="entry name" value="FMN-binding split barrel"/>
    <property type="match status" value="1"/>
</dbReference>
<name>A0A385SLQ7_9BACT</name>
<dbReference type="RefSeq" id="WP_119753255.1">
    <property type="nucleotide sequence ID" value="NZ_CP032382.1"/>
</dbReference>
<dbReference type="KEGG" id="chk:D4L85_04855"/>